<dbReference type="RefSeq" id="WP_206379367.1">
    <property type="nucleotide sequence ID" value="NZ_CP067425.2"/>
</dbReference>
<dbReference type="Proteomes" id="UP000595197">
    <property type="component" value="Plasmid pTT6-5"/>
</dbReference>
<proteinExistence type="predicted"/>
<geneLocation type="plasmid" evidence="1 2">
    <name>pTT6-5</name>
</geneLocation>
<dbReference type="EMBL" id="CP067425">
    <property type="protein sequence ID" value="QQP94037.2"/>
    <property type="molecule type" value="Genomic_DNA"/>
</dbReference>
<keyword evidence="2" id="KW-1185">Reference proteome</keyword>
<protein>
    <submittedName>
        <fullName evidence="1">Uncharacterized protein</fullName>
    </submittedName>
</protein>
<gene>
    <name evidence="1" type="ORF">IGS68_35085</name>
</gene>
<reference evidence="1" key="1">
    <citation type="submission" date="2021-02" db="EMBL/GenBank/DDBJ databases">
        <title>Skermanella TT6 skin isolate.</title>
        <authorList>
            <person name="Lee K."/>
            <person name="Ganzorig M."/>
        </authorList>
    </citation>
    <scope>NUCLEOTIDE SEQUENCE</scope>
    <source>
        <strain evidence="1">TT6</strain>
    </source>
</reference>
<sequence length="119" mass="12849">METVMIDAAQVERLAARGLPADAVADFLGVPRDTLSASMKDDPAVMAAWRRGRASLQAKTLEWLVISAKKGSVQAQIYLAEQVLGMSKPAPEADQVRFVVEIPAEMPAADWQAAFKPVI</sequence>
<name>A0ABX7BM34_9PROT</name>
<keyword evidence="1" id="KW-0614">Plasmid</keyword>
<organism evidence="1 2">
    <name type="scientific">Skermanella cutis</name>
    <dbReference type="NCBI Taxonomy" id="2775420"/>
    <lineage>
        <taxon>Bacteria</taxon>
        <taxon>Pseudomonadati</taxon>
        <taxon>Pseudomonadota</taxon>
        <taxon>Alphaproteobacteria</taxon>
        <taxon>Rhodospirillales</taxon>
        <taxon>Azospirillaceae</taxon>
        <taxon>Skermanella</taxon>
    </lineage>
</organism>
<evidence type="ECO:0000313" key="1">
    <source>
        <dbReference type="EMBL" id="QQP94037.2"/>
    </source>
</evidence>
<evidence type="ECO:0000313" key="2">
    <source>
        <dbReference type="Proteomes" id="UP000595197"/>
    </source>
</evidence>
<accession>A0ABX7BM34</accession>